<dbReference type="OrthoDB" id="269774at2"/>
<comment type="caution">
    <text evidence="7">The sequence shown here is derived from an EMBL/GenBank/DDBJ whole genome shotgun (WGS) entry which is preliminary data.</text>
</comment>
<dbReference type="EMBL" id="SMSE01000001">
    <property type="protein sequence ID" value="TDG15869.1"/>
    <property type="molecule type" value="Genomic_DNA"/>
</dbReference>
<keyword evidence="5" id="KW-0408">Iron</keyword>
<keyword evidence="8" id="KW-1185">Reference proteome</keyword>
<keyword evidence="2" id="KW-0479">Metal-binding</keyword>
<dbReference type="Gene3D" id="1.25.40.10">
    <property type="entry name" value="Tetratricopeptide repeat domain"/>
    <property type="match status" value="1"/>
</dbReference>
<dbReference type="InterPro" id="IPR044862">
    <property type="entry name" value="Pro_4_hyd_alph_FE2OG_OXY"/>
</dbReference>
<keyword evidence="3" id="KW-0223">Dioxygenase</keyword>
<comment type="cofactor">
    <cofactor evidence="1">
        <name>L-ascorbate</name>
        <dbReference type="ChEBI" id="CHEBI:38290"/>
    </cofactor>
</comment>
<dbReference type="SUPFAM" id="SSF81901">
    <property type="entry name" value="HCP-like"/>
    <property type="match status" value="1"/>
</dbReference>
<evidence type="ECO:0000313" key="8">
    <source>
        <dbReference type="Proteomes" id="UP000295554"/>
    </source>
</evidence>
<dbReference type="InterPro" id="IPR045054">
    <property type="entry name" value="P4HA-like"/>
</dbReference>
<name>A0A4R5LWK9_9GAMM</name>
<gene>
    <name evidence="7" type="ORF">E2F43_06490</name>
</gene>
<dbReference type="RefSeq" id="WP_133210743.1">
    <property type="nucleotide sequence ID" value="NZ_SMSE01000001.1"/>
</dbReference>
<evidence type="ECO:0000256" key="5">
    <source>
        <dbReference type="ARBA" id="ARBA00023004"/>
    </source>
</evidence>
<evidence type="ECO:0000259" key="6">
    <source>
        <dbReference type="SMART" id="SM00702"/>
    </source>
</evidence>
<accession>A0A4R5LWK9</accession>
<organism evidence="7 8">
    <name type="scientific">Seongchinamella unica</name>
    <dbReference type="NCBI Taxonomy" id="2547392"/>
    <lineage>
        <taxon>Bacteria</taxon>
        <taxon>Pseudomonadati</taxon>
        <taxon>Pseudomonadota</taxon>
        <taxon>Gammaproteobacteria</taxon>
        <taxon>Cellvibrionales</taxon>
        <taxon>Halieaceae</taxon>
        <taxon>Seongchinamella</taxon>
    </lineage>
</organism>
<keyword evidence="4" id="KW-0560">Oxidoreductase</keyword>
<dbReference type="AlphaFoldDB" id="A0A4R5LWK9"/>
<dbReference type="GO" id="GO:0031418">
    <property type="term" value="F:L-ascorbic acid binding"/>
    <property type="evidence" value="ECO:0007669"/>
    <property type="project" value="InterPro"/>
</dbReference>
<dbReference type="Gene3D" id="2.60.120.620">
    <property type="entry name" value="q2cbj1_9rhob like domain"/>
    <property type="match status" value="1"/>
</dbReference>
<evidence type="ECO:0000256" key="2">
    <source>
        <dbReference type="ARBA" id="ARBA00022723"/>
    </source>
</evidence>
<proteinExistence type="predicted"/>
<sequence>MFDSELRRLADAGSAEHQWKLSLAYQQSKRPARASRYFRKALEQGYPEAIIHQLQQWTSVPGEFANFTRAQQLLDRYPAMEELVPWRWRLGVIAGSLSTEQEIEAAREQLSRGNPCALRYLALRCAFAGLDVAARALLERAAAGGDLWSRRILDDDAVESLPPLRSAKGLTTSGVADGWEAAFADSSDRGQREELHANPRLYLSRGWLPVLGCRLLATVAEAELRPSLTYDARSGRQINSAFRTSHSMTFMPWLVDPSIAYIQRRLAAFCGRAPRQCEVLGLLRYGPGQEYKLHYDAFALDQPGVDELMRDGGQRTRTALIYLNAGYVGGETRMENLDLEIAGAVGDLLVFDNVDERGQRHPDSLHAGKPVLQGSKWLASQWFREDQTEFTRQMGW</sequence>
<dbReference type="GO" id="GO:0051213">
    <property type="term" value="F:dioxygenase activity"/>
    <property type="evidence" value="ECO:0007669"/>
    <property type="project" value="UniProtKB-KW"/>
</dbReference>
<dbReference type="GO" id="GO:0005506">
    <property type="term" value="F:iron ion binding"/>
    <property type="evidence" value="ECO:0007669"/>
    <property type="project" value="InterPro"/>
</dbReference>
<reference evidence="7 8" key="1">
    <citation type="submission" date="2019-03" db="EMBL/GenBank/DDBJ databases">
        <title>Seongchinamella monodicae gen. nov., sp. nov., a novel member of the Gammaproteobacteria isolated from a tidal mudflat of beach.</title>
        <authorList>
            <person name="Yang H.G."/>
            <person name="Kang J.W."/>
            <person name="Lee S.D."/>
        </authorList>
    </citation>
    <scope>NUCLEOTIDE SEQUENCE [LARGE SCALE GENOMIC DNA]</scope>
    <source>
        <strain evidence="7 8">GH4-78</strain>
    </source>
</reference>
<dbReference type="Pfam" id="PF13640">
    <property type="entry name" value="2OG-FeII_Oxy_3"/>
    <property type="match status" value="1"/>
</dbReference>
<evidence type="ECO:0000256" key="1">
    <source>
        <dbReference type="ARBA" id="ARBA00001961"/>
    </source>
</evidence>
<dbReference type="Proteomes" id="UP000295554">
    <property type="component" value="Unassembled WGS sequence"/>
</dbReference>
<dbReference type="InterPro" id="IPR011990">
    <property type="entry name" value="TPR-like_helical_dom_sf"/>
</dbReference>
<evidence type="ECO:0000256" key="4">
    <source>
        <dbReference type="ARBA" id="ARBA00023002"/>
    </source>
</evidence>
<dbReference type="GO" id="GO:0016705">
    <property type="term" value="F:oxidoreductase activity, acting on paired donors, with incorporation or reduction of molecular oxygen"/>
    <property type="evidence" value="ECO:0007669"/>
    <property type="project" value="InterPro"/>
</dbReference>
<dbReference type="PANTHER" id="PTHR10869">
    <property type="entry name" value="PROLYL 4-HYDROXYLASE ALPHA SUBUNIT"/>
    <property type="match status" value="1"/>
</dbReference>
<feature type="domain" description="Prolyl 4-hydroxylase alpha subunit" evidence="6">
    <location>
        <begin position="199"/>
        <end position="384"/>
    </location>
</feature>
<evidence type="ECO:0000313" key="7">
    <source>
        <dbReference type="EMBL" id="TDG15869.1"/>
    </source>
</evidence>
<dbReference type="SMART" id="SM00702">
    <property type="entry name" value="P4Hc"/>
    <property type="match status" value="1"/>
</dbReference>
<protein>
    <submittedName>
        <fullName evidence="7">2OG-Fe(II) oxygenase</fullName>
    </submittedName>
</protein>
<evidence type="ECO:0000256" key="3">
    <source>
        <dbReference type="ARBA" id="ARBA00022964"/>
    </source>
</evidence>
<dbReference type="PANTHER" id="PTHR10869:SF246">
    <property type="entry name" value="TRANSMEMBRANE PROLYL 4-HYDROXYLASE"/>
    <property type="match status" value="1"/>
</dbReference>
<dbReference type="InterPro" id="IPR006620">
    <property type="entry name" value="Pro_4_hyd_alph"/>
</dbReference>